<evidence type="ECO:0000256" key="4">
    <source>
        <dbReference type="PIRSR" id="PIRSR601765-1"/>
    </source>
</evidence>
<gene>
    <name evidence="5" type="ORF">DKY63_00910</name>
</gene>
<evidence type="ECO:0000313" key="5">
    <source>
        <dbReference type="EMBL" id="AWY38537.1"/>
    </source>
</evidence>
<dbReference type="EMBL" id="CP029693">
    <property type="protein sequence ID" value="AWY38537.1"/>
    <property type="molecule type" value="Genomic_DNA"/>
</dbReference>
<comment type="cofactor">
    <cofactor evidence="4">
        <name>Zn(2+)</name>
        <dbReference type="ChEBI" id="CHEBI:29105"/>
    </cofactor>
    <text evidence="4">Binds 1 zinc ion per subunit.</text>
</comment>
<comment type="similarity">
    <text evidence="1">Belongs to the beta-class carbonic anhydrase family.</text>
</comment>
<evidence type="ECO:0000256" key="2">
    <source>
        <dbReference type="ARBA" id="ARBA00022723"/>
    </source>
</evidence>
<feature type="binding site" evidence="4">
    <location>
        <position position="100"/>
    </location>
    <ligand>
        <name>Zn(2+)</name>
        <dbReference type="ChEBI" id="CHEBI:29105"/>
    </ligand>
</feature>
<keyword evidence="2 4" id="KW-0479">Metal-binding</keyword>
<dbReference type="GO" id="GO:0004089">
    <property type="term" value="F:carbonate dehydratase activity"/>
    <property type="evidence" value="ECO:0007669"/>
    <property type="project" value="InterPro"/>
</dbReference>
<accession>A0A2Z4RC32</accession>
<reference evidence="5 6" key="1">
    <citation type="submission" date="2018-05" db="EMBL/GenBank/DDBJ databases">
        <title>Whole genome sequence of Pseudomonas putida JBC17.</title>
        <authorList>
            <person name="Lee Y.H."/>
            <person name="David K."/>
        </authorList>
    </citation>
    <scope>NUCLEOTIDE SEQUENCE [LARGE SCALE GENOMIC DNA]</scope>
    <source>
        <strain evidence="5 6">JBC17</strain>
    </source>
</reference>
<dbReference type="PANTHER" id="PTHR43175:SF3">
    <property type="entry name" value="CARBON DISULFIDE HYDROLASE"/>
    <property type="match status" value="1"/>
</dbReference>
<name>A0A2Z4RC32_PSEPU</name>
<feature type="binding site" evidence="4">
    <location>
        <position position="97"/>
    </location>
    <ligand>
        <name>Zn(2+)</name>
        <dbReference type="ChEBI" id="CHEBI:29105"/>
    </ligand>
</feature>
<dbReference type="SMART" id="SM00947">
    <property type="entry name" value="Pro_CA"/>
    <property type="match status" value="1"/>
</dbReference>
<evidence type="ECO:0000256" key="3">
    <source>
        <dbReference type="ARBA" id="ARBA00022833"/>
    </source>
</evidence>
<dbReference type="SUPFAM" id="SSF53056">
    <property type="entry name" value="beta-carbonic anhydrase, cab"/>
    <property type="match status" value="1"/>
</dbReference>
<keyword evidence="3 4" id="KW-0862">Zinc</keyword>
<protein>
    <submittedName>
        <fullName evidence="5">Carbonic anhydrase</fullName>
    </submittedName>
</protein>
<dbReference type="InterPro" id="IPR036874">
    <property type="entry name" value="Carbonic_anhydrase_sf"/>
</dbReference>
<evidence type="ECO:0000313" key="6">
    <source>
        <dbReference type="Proteomes" id="UP000250299"/>
    </source>
</evidence>
<dbReference type="AlphaFoldDB" id="A0A2Z4RC32"/>
<dbReference type="Pfam" id="PF00484">
    <property type="entry name" value="Pro_CA"/>
    <property type="match status" value="1"/>
</dbReference>
<proteinExistence type="inferred from homology"/>
<sequence length="179" mass="19181">MDFLQTLAQRNSDFADNEFTAGMKMMPSRRTTIIGCVDPRVDPMNVLKLEPGEAAVIRNVGGRVNPALLETMALLRSLAKARGSEIGEGWNLILLHHTDCGIVGCSHHAPELLAKHLGIAPQDLPAKAIDDPYQSVAQDVAMLKANPNLPGDLVVTGLVYDVATGRIETVVPPSPLRSA</sequence>
<organism evidence="5 6">
    <name type="scientific">Pseudomonas putida</name>
    <name type="common">Arthrobacter siderocapsulatus</name>
    <dbReference type="NCBI Taxonomy" id="303"/>
    <lineage>
        <taxon>Bacteria</taxon>
        <taxon>Pseudomonadati</taxon>
        <taxon>Pseudomonadota</taxon>
        <taxon>Gammaproteobacteria</taxon>
        <taxon>Pseudomonadales</taxon>
        <taxon>Pseudomonadaceae</taxon>
        <taxon>Pseudomonas</taxon>
    </lineage>
</organism>
<evidence type="ECO:0000256" key="1">
    <source>
        <dbReference type="ARBA" id="ARBA00006217"/>
    </source>
</evidence>
<dbReference type="OrthoDB" id="9797527at2"/>
<dbReference type="Proteomes" id="UP000250299">
    <property type="component" value="Chromosome"/>
</dbReference>
<dbReference type="PANTHER" id="PTHR43175">
    <property type="entry name" value="CARBONIC ANHYDRASE"/>
    <property type="match status" value="1"/>
</dbReference>
<feature type="binding site" evidence="4">
    <location>
        <position position="36"/>
    </location>
    <ligand>
        <name>Zn(2+)</name>
        <dbReference type="ChEBI" id="CHEBI:29105"/>
    </ligand>
</feature>
<dbReference type="RefSeq" id="WP_110962356.1">
    <property type="nucleotide sequence ID" value="NZ_CP029693.1"/>
</dbReference>
<dbReference type="InterPro" id="IPR001765">
    <property type="entry name" value="Carbonic_anhydrase"/>
</dbReference>
<feature type="binding site" evidence="4">
    <location>
        <position position="38"/>
    </location>
    <ligand>
        <name>Zn(2+)</name>
        <dbReference type="ChEBI" id="CHEBI:29105"/>
    </ligand>
</feature>
<dbReference type="Gene3D" id="3.40.1050.10">
    <property type="entry name" value="Carbonic anhydrase"/>
    <property type="match status" value="1"/>
</dbReference>
<dbReference type="GO" id="GO:0008270">
    <property type="term" value="F:zinc ion binding"/>
    <property type="evidence" value="ECO:0007669"/>
    <property type="project" value="InterPro"/>
</dbReference>